<dbReference type="RefSeq" id="YP_009106046.1">
    <property type="nucleotide sequence ID" value="NC_025539.1"/>
</dbReference>
<protein>
    <recommendedName>
        <fullName evidence="4 9">Photosystem I assembly protein Ycf4</fullName>
    </recommendedName>
</protein>
<keyword evidence="5 9" id="KW-0602">Photosynthesis</keyword>
<dbReference type="GO" id="GO:0015979">
    <property type="term" value="P:photosynthesis"/>
    <property type="evidence" value="ECO:0007669"/>
    <property type="project" value="UniProtKB-UniRule"/>
</dbReference>
<evidence type="ECO:0000256" key="5">
    <source>
        <dbReference type="ARBA" id="ARBA00022531"/>
    </source>
</evidence>
<keyword evidence="9" id="KW-0793">Thylakoid</keyword>
<dbReference type="AlphaFoldDB" id="A0A097KNX7"/>
<evidence type="ECO:0000256" key="9">
    <source>
        <dbReference type="HAMAP-Rule" id="MF_00437"/>
    </source>
</evidence>
<evidence type="ECO:0000256" key="7">
    <source>
        <dbReference type="ARBA" id="ARBA00022989"/>
    </source>
</evidence>
<keyword evidence="8 9" id="KW-0472">Membrane</keyword>
<reference evidence="10" key="1">
    <citation type="journal article" date="2014" name="BMC Evol. Biol.">
        <title>Chloroplast phylogenomic analysis resolves deep-level relationships within the green algal class Trebouxiophyceae.</title>
        <authorList>
            <person name="Lemieux C."/>
            <person name="Otis C."/>
            <person name="Turmel M."/>
        </authorList>
    </citation>
    <scope>NUCLEOTIDE SEQUENCE</scope>
</reference>
<evidence type="ECO:0000313" key="10">
    <source>
        <dbReference type="EMBL" id="AIT94893.1"/>
    </source>
</evidence>
<gene>
    <name evidence="9 10" type="primary">ycf4</name>
</gene>
<feature type="transmembrane region" description="Helical" evidence="9">
    <location>
        <begin position="66"/>
        <end position="89"/>
    </location>
</feature>
<dbReference type="InterPro" id="IPR003359">
    <property type="entry name" value="PSI_Ycf4_assembly"/>
</dbReference>
<comment type="subcellular location">
    <subcellularLocation>
        <location evidence="2">Membrane</location>
        <topology evidence="2">Multi-pass membrane protein</topology>
    </subcellularLocation>
    <subcellularLocation>
        <location evidence="9">Plastid</location>
        <location evidence="9">Chloroplast thylakoid membrane</location>
        <topology evidence="9">Multi-pass membrane protein</topology>
    </subcellularLocation>
</comment>
<comment type="similarity">
    <text evidence="3 9">Belongs to the Ycf4 family.</text>
</comment>
<dbReference type="GO" id="GO:0009522">
    <property type="term" value="C:photosystem I"/>
    <property type="evidence" value="ECO:0007669"/>
    <property type="project" value="InterPro"/>
</dbReference>
<comment type="function">
    <text evidence="1 9">Seems to be required for the assembly of the photosystem I complex.</text>
</comment>
<keyword evidence="6 9" id="KW-0812">Transmembrane</keyword>
<feature type="transmembrane region" description="Helical" evidence="9">
    <location>
        <begin position="25"/>
        <end position="46"/>
    </location>
</feature>
<organism evidence="10">
    <name type="scientific">Choricystis parasitica</name>
    <dbReference type="NCBI Taxonomy" id="41300"/>
    <lineage>
        <taxon>Eukaryota</taxon>
        <taxon>Viridiplantae</taxon>
        <taxon>Chlorophyta</taxon>
        <taxon>core chlorophytes</taxon>
        <taxon>Trebouxiophyceae</taxon>
        <taxon>Trebouxiophyceae incertae sedis</taxon>
        <taxon>Choricystis clade</taxon>
        <taxon>Choricystis</taxon>
    </lineage>
</organism>
<dbReference type="GO" id="GO:0009535">
    <property type="term" value="C:chloroplast thylakoid membrane"/>
    <property type="evidence" value="ECO:0007669"/>
    <property type="project" value="UniProtKB-SubCell"/>
</dbReference>
<evidence type="ECO:0000256" key="3">
    <source>
        <dbReference type="ARBA" id="ARBA00008198"/>
    </source>
</evidence>
<evidence type="ECO:0000256" key="6">
    <source>
        <dbReference type="ARBA" id="ARBA00022692"/>
    </source>
</evidence>
<keyword evidence="10" id="KW-0150">Chloroplast</keyword>
<dbReference type="GeneID" id="22160159"/>
<dbReference type="Pfam" id="PF02392">
    <property type="entry name" value="Ycf4"/>
    <property type="match status" value="1"/>
</dbReference>
<evidence type="ECO:0000256" key="1">
    <source>
        <dbReference type="ARBA" id="ARBA00002862"/>
    </source>
</evidence>
<dbReference type="EMBL" id="KM462878">
    <property type="protein sequence ID" value="AIT94893.1"/>
    <property type="molecule type" value="Genomic_DNA"/>
</dbReference>
<evidence type="ECO:0000256" key="4">
    <source>
        <dbReference type="ARBA" id="ARBA00015395"/>
    </source>
</evidence>
<dbReference type="HAMAP" id="MF_00437">
    <property type="entry name" value="Ycf4"/>
    <property type="match status" value="1"/>
</dbReference>
<accession>A0A097KNX7</accession>
<name>A0A097KNX7_9CHLO</name>
<proteinExistence type="inferred from homology"/>
<geneLocation type="chloroplast" evidence="10"/>
<evidence type="ECO:0000256" key="8">
    <source>
        <dbReference type="ARBA" id="ARBA00023136"/>
    </source>
</evidence>
<keyword evidence="7 9" id="KW-1133">Transmembrane helix</keyword>
<sequence length="193" mass="21770">MERNDLAFASGPRVRRYIIPGCRNMSNFCWAVITSLGGAGFILAGLSSLVQRNLLPFTFDFRSIVFFPQGVVMVFYGTVGLLFGLYTWFTIYWQIGSGFNEIDPQGNSVRIFRWGFPGKNRRIDLAYAISDIQSIRVDIQDGLTPKRAIYLVIKDQGPIPLLRVTVPCPVEEVELQAAELARILQVSLEMTNR</sequence>
<evidence type="ECO:0000256" key="2">
    <source>
        <dbReference type="ARBA" id="ARBA00004141"/>
    </source>
</evidence>
<keyword evidence="10" id="KW-0934">Plastid</keyword>